<keyword evidence="3" id="KW-1185">Reference proteome</keyword>
<organism evidence="2 3">
    <name type="scientific">Candidatus Liberibacter solanacearum</name>
    <dbReference type="NCBI Taxonomy" id="556287"/>
    <lineage>
        <taxon>Bacteria</taxon>
        <taxon>Pseudomonadati</taxon>
        <taxon>Pseudomonadota</taxon>
        <taxon>Alphaproteobacteria</taxon>
        <taxon>Hyphomicrobiales</taxon>
        <taxon>Rhizobiaceae</taxon>
        <taxon>Liberibacter</taxon>
    </lineage>
</organism>
<dbReference type="AlphaFoldDB" id="A0A094Z1E1"/>
<reference evidence="2 3" key="1">
    <citation type="journal article" date="2015" name="Phytopathology">
        <title>Genomes of Candidatus Liberibacter solanacearum haplotype A from New Zealand and the USA suggest significant genome plasticity in the species.</title>
        <authorList>
            <person name="Thompson S.M."/>
            <person name="Johnson C.P."/>
            <person name="Lu A.Y."/>
            <person name="Frampton R.A."/>
            <person name="Sullivan K.L."/>
            <person name="Fiers M.W."/>
            <person name="Crowhurst R.N."/>
            <person name="Pitman A.R."/>
            <person name="Scott I."/>
            <person name="Gudmestad N.C."/>
            <person name="Smith G.R."/>
        </authorList>
    </citation>
    <scope>NUCLEOTIDE SEQUENCE [LARGE SCALE GENOMIC DNA]</scope>
    <source>
        <strain evidence="2 3">LsoNZ1</strain>
    </source>
</reference>
<keyword evidence="1" id="KW-0812">Transmembrane</keyword>
<dbReference type="CDD" id="cd10936">
    <property type="entry name" value="CE4_DAC2"/>
    <property type="match status" value="1"/>
</dbReference>
<dbReference type="Proteomes" id="UP000033731">
    <property type="component" value="Unassembled WGS sequence"/>
</dbReference>
<dbReference type="EMBL" id="JMTK01000002">
    <property type="protein sequence ID" value="KJZ81924.1"/>
    <property type="molecule type" value="Genomic_DNA"/>
</dbReference>
<evidence type="ECO:0000313" key="3">
    <source>
        <dbReference type="Proteomes" id="UP000033731"/>
    </source>
</evidence>
<dbReference type="PATRIC" id="fig|556287.9.peg.681"/>
<dbReference type="SUPFAM" id="SSF88713">
    <property type="entry name" value="Glycoside hydrolase/deacetylase"/>
    <property type="match status" value="1"/>
</dbReference>
<dbReference type="InterPro" id="IPR011330">
    <property type="entry name" value="Glyco_hydro/deAcase_b/a-brl"/>
</dbReference>
<gene>
    <name evidence="2" type="ORF">DJ66_0654</name>
</gene>
<accession>A0A094Z1E1</accession>
<keyword evidence="1" id="KW-0472">Membrane</keyword>
<feature type="transmembrane region" description="Helical" evidence="1">
    <location>
        <begin position="27"/>
        <end position="46"/>
    </location>
</feature>
<dbReference type="RefSeq" id="WP_034441075.1">
    <property type="nucleotide sequence ID" value="NZ_JMTK01000002.1"/>
</dbReference>
<dbReference type="PANTHER" id="PTHR30105:SF2">
    <property type="entry name" value="DIVERGENT POLYSACCHARIDE DEACETYLASE SUPERFAMILY"/>
    <property type="match status" value="1"/>
</dbReference>
<evidence type="ECO:0000256" key="1">
    <source>
        <dbReference type="SAM" id="Phobius"/>
    </source>
</evidence>
<dbReference type="Gene3D" id="3.20.20.370">
    <property type="entry name" value="Glycoside hydrolase/deacetylase"/>
    <property type="match status" value="1"/>
</dbReference>
<name>A0A094Z1E1_9HYPH</name>
<dbReference type="GO" id="GO:0005975">
    <property type="term" value="P:carbohydrate metabolic process"/>
    <property type="evidence" value="ECO:0007669"/>
    <property type="project" value="InterPro"/>
</dbReference>
<dbReference type="PANTHER" id="PTHR30105">
    <property type="entry name" value="UNCHARACTERIZED YIBQ-RELATED"/>
    <property type="match status" value="1"/>
</dbReference>
<sequence length="388" mass="42902">MSIDLNYPLRKKTLKERSFYSKIVSRLNFLLFFYMSIFGLSIYILMSNALIGTVSEIGPYSFVREAVLVPLKNSSVANPASSPVNTAPSPAQVVNSTDHKDALVANESKRSTLLDSLPTIEGRLIPISELMEKTQPHLLSIESENKSVSSAYSTKSCPNVSGARIAIVVSALGISQTGTQRAINLLPQNVTLAFASNGNSLNRWMQEAKQKGQEVMLQIPMQSFNELNNDDFYTLKITKSSQQLLSRLRYSLRRGKGYFGVMNYRGAMFLSNKDSVETIFKEFAALGLLFFDDGSSSRNLTRVVAPQINLPYAVADLYLDDVVDRDSIREKLKKLSDIARVTGQAIGVASAFDESVEEISKWLQEEHVSDVSIVPLSCLVKPADAYAK</sequence>
<evidence type="ECO:0000313" key="2">
    <source>
        <dbReference type="EMBL" id="KJZ81924.1"/>
    </source>
</evidence>
<dbReference type="InterPro" id="IPR006837">
    <property type="entry name" value="Divergent_DAC"/>
</dbReference>
<protein>
    <submittedName>
        <fullName evidence="2">Putative periplasmic protein YibQ</fullName>
    </submittedName>
</protein>
<dbReference type="Pfam" id="PF04748">
    <property type="entry name" value="Polysacc_deac_2"/>
    <property type="match status" value="1"/>
</dbReference>
<comment type="caution">
    <text evidence="2">The sequence shown here is derived from an EMBL/GenBank/DDBJ whole genome shotgun (WGS) entry which is preliminary data.</text>
</comment>
<proteinExistence type="predicted"/>
<keyword evidence="1" id="KW-1133">Transmembrane helix</keyword>